<evidence type="ECO:0000256" key="2">
    <source>
        <dbReference type="ARBA" id="ARBA00022723"/>
    </source>
</evidence>
<sequence>MTRQPNFLIVVADDLGFSDTGPYGSEIETPCLDRLASEGLVLTGFHTAPACSPTRAMLLSGTDNHIAGLGQMAEFMARRPEYKGKPGYEGYLNFRVACAAEILQDAGYHTMISGKWHLGLKKELSPSARGFAKDFTYLAGCGNHFNNEPQLDDGAFQMPAVKSDGLWMENGEMLDRKKDLPKDFYSTEVFSDKMIEQLSEHKNDPTTKDKPFFAYLAYTAPHWPLQAPRASIEKYNGRYNQGPEALRDARIKGLVERGLVPADVVPAPMMGYEKTEWPDKTEADKTLSARRMETYAAMVDLLDSNLGRVIEHLEKLGELDNTFVLFMSDNGAEGKFLEALPIIGATPLEKVVEKYYDNSLANIGNADSFVWYGARWAAAATAPSKGFKTYTFEGGIRCPCIVRYPRLQRATSSSGSAQVSHQFTTCMDILPTMLDLAGIEHPGSGKFRGRDVVPMRGASWVPYLQGTTEAVHSDEDSFTGWELFGRRAVRRGNWKAVFVPAPMGPDEWELYDLSSDLGETNNLANEHSHVLFGLLEDWGRYVQETGLYDAGLKVCPSPNA</sequence>
<evidence type="ECO:0000256" key="3">
    <source>
        <dbReference type="ARBA" id="ARBA00022801"/>
    </source>
</evidence>
<dbReference type="RefSeq" id="XP_046009866.1">
    <property type="nucleotide sequence ID" value="XM_046161127.1"/>
</dbReference>
<organism evidence="6 7">
    <name type="scientific">Microdochium trichocladiopsis</name>
    <dbReference type="NCBI Taxonomy" id="1682393"/>
    <lineage>
        <taxon>Eukaryota</taxon>
        <taxon>Fungi</taxon>
        <taxon>Dikarya</taxon>
        <taxon>Ascomycota</taxon>
        <taxon>Pezizomycotina</taxon>
        <taxon>Sordariomycetes</taxon>
        <taxon>Xylariomycetidae</taxon>
        <taxon>Xylariales</taxon>
        <taxon>Microdochiaceae</taxon>
        <taxon>Microdochium</taxon>
    </lineage>
</organism>
<gene>
    <name evidence="6" type="ORF">B0I36DRAFT_386870</name>
</gene>
<evidence type="ECO:0000313" key="6">
    <source>
        <dbReference type="EMBL" id="KAH7026649.1"/>
    </source>
</evidence>
<dbReference type="SUPFAM" id="SSF53649">
    <property type="entry name" value="Alkaline phosphatase-like"/>
    <property type="match status" value="1"/>
</dbReference>
<dbReference type="GO" id="GO:0004065">
    <property type="term" value="F:arylsulfatase activity"/>
    <property type="evidence" value="ECO:0007669"/>
    <property type="project" value="TreeGrafter"/>
</dbReference>
<dbReference type="InterPro" id="IPR000917">
    <property type="entry name" value="Sulfatase_N"/>
</dbReference>
<keyword evidence="3" id="KW-0378">Hydrolase</keyword>
<reference evidence="6" key="1">
    <citation type="journal article" date="2021" name="Nat. Commun.">
        <title>Genetic determinants of endophytism in the Arabidopsis root mycobiome.</title>
        <authorList>
            <person name="Mesny F."/>
            <person name="Miyauchi S."/>
            <person name="Thiergart T."/>
            <person name="Pickel B."/>
            <person name="Atanasova L."/>
            <person name="Karlsson M."/>
            <person name="Huettel B."/>
            <person name="Barry K.W."/>
            <person name="Haridas S."/>
            <person name="Chen C."/>
            <person name="Bauer D."/>
            <person name="Andreopoulos W."/>
            <person name="Pangilinan J."/>
            <person name="LaButti K."/>
            <person name="Riley R."/>
            <person name="Lipzen A."/>
            <person name="Clum A."/>
            <person name="Drula E."/>
            <person name="Henrissat B."/>
            <person name="Kohler A."/>
            <person name="Grigoriev I.V."/>
            <person name="Martin F.M."/>
            <person name="Hacquard S."/>
        </authorList>
    </citation>
    <scope>NUCLEOTIDE SEQUENCE</scope>
    <source>
        <strain evidence="6">MPI-CAGE-CH-0230</strain>
    </source>
</reference>
<dbReference type="Gene3D" id="3.40.720.10">
    <property type="entry name" value="Alkaline Phosphatase, subunit A"/>
    <property type="match status" value="1"/>
</dbReference>
<dbReference type="OrthoDB" id="103349at2759"/>
<dbReference type="PROSITE" id="PS00149">
    <property type="entry name" value="SULFATASE_2"/>
    <property type="match status" value="1"/>
</dbReference>
<dbReference type="PANTHER" id="PTHR42693:SF33">
    <property type="entry name" value="ARYLSULFATASE"/>
    <property type="match status" value="1"/>
</dbReference>
<dbReference type="GeneID" id="70190673"/>
<dbReference type="Gene3D" id="3.30.1120.10">
    <property type="match status" value="1"/>
</dbReference>
<dbReference type="GO" id="GO:0046872">
    <property type="term" value="F:metal ion binding"/>
    <property type="evidence" value="ECO:0007669"/>
    <property type="project" value="UniProtKB-KW"/>
</dbReference>
<dbReference type="PANTHER" id="PTHR42693">
    <property type="entry name" value="ARYLSULFATASE FAMILY MEMBER"/>
    <property type="match status" value="1"/>
</dbReference>
<protein>
    <submittedName>
        <fullName evidence="6">Arylsulfatase</fullName>
    </submittedName>
</protein>
<keyword evidence="2" id="KW-0479">Metal-binding</keyword>
<dbReference type="InterPro" id="IPR024607">
    <property type="entry name" value="Sulfatase_CS"/>
</dbReference>
<dbReference type="CDD" id="cd16025">
    <property type="entry name" value="PAS_like"/>
    <property type="match status" value="1"/>
</dbReference>
<comment type="similarity">
    <text evidence="1">Belongs to the sulfatase family.</text>
</comment>
<evidence type="ECO:0000256" key="4">
    <source>
        <dbReference type="ARBA" id="ARBA00022837"/>
    </source>
</evidence>
<comment type="caution">
    <text evidence="6">The sequence shown here is derived from an EMBL/GenBank/DDBJ whole genome shotgun (WGS) entry which is preliminary data.</text>
</comment>
<keyword evidence="4" id="KW-0106">Calcium</keyword>
<dbReference type="EMBL" id="JAGTJQ010000008">
    <property type="protein sequence ID" value="KAH7026649.1"/>
    <property type="molecule type" value="Genomic_DNA"/>
</dbReference>
<evidence type="ECO:0000313" key="7">
    <source>
        <dbReference type="Proteomes" id="UP000756346"/>
    </source>
</evidence>
<evidence type="ECO:0000256" key="1">
    <source>
        <dbReference type="ARBA" id="ARBA00008779"/>
    </source>
</evidence>
<dbReference type="Pfam" id="PF00884">
    <property type="entry name" value="Sulfatase"/>
    <property type="match status" value="1"/>
</dbReference>
<dbReference type="InterPro" id="IPR017850">
    <property type="entry name" value="Alkaline_phosphatase_core_sf"/>
</dbReference>
<proteinExistence type="inferred from homology"/>
<keyword evidence="7" id="KW-1185">Reference proteome</keyword>
<evidence type="ECO:0000259" key="5">
    <source>
        <dbReference type="Pfam" id="PF00884"/>
    </source>
</evidence>
<name>A0A9P9BKH9_9PEZI</name>
<dbReference type="Proteomes" id="UP000756346">
    <property type="component" value="Unassembled WGS sequence"/>
</dbReference>
<feature type="domain" description="Sulfatase N-terminal" evidence="5">
    <location>
        <begin position="5"/>
        <end position="439"/>
    </location>
</feature>
<dbReference type="InterPro" id="IPR050738">
    <property type="entry name" value="Sulfatase"/>
</dbReference>
<accession>A0A9P9BKH9</accession>
<dbReference type="AlphaFoldDB" id="A0A9P9BKH9"/>